<accession>A0A2P5WST2</accession>
<feature type="region of interest" description="Disordered" evidence="1">
    <location>
        <begin position="66"/>
        <end position="141"/>
    </location>
</feature>
<sequence>MNILNILVSTPLANPATMVSPSVPNTPSFSTSPQDLRDDLLKKLPLVGLPELCAARDVAKDDELPLPLDRKSRVGKTSSSLKAHPCRSEPKIQPREKLSSEKHEAEKIQARENLSLRNPKTDLTRARDKSDLKPDFITKQP</sequence>
<evidence type="ECO:0000256" key="1">
    <source>
        <dbReference type="SAM" id="MobiDB-lite"/>
    </source>
</evidence>
<dbReference type="AlphaFoldDB" id="A0A2P5WST2"/>
<gene>
    <name evidence="2" type="ORF">GOBAR_AA26555</name>
</gene>
<proteinExistence type="predicted"/>
<name>A0A2P5WST2_GOSBA</name>
<evidence type="ECO:0000313" key="2">
    <source>
        <dbReference type="EMBL" id="PPR94118.1"/>
    </source>
</evidence>
<reference evidence="2 3" key="1">
    <citation type="submission" date="2015-01" db="EMBL/GenBank/DDBJ databases">
        <title>Genome of allotetraploid Gossypium barbadense reveals genomic plasticity and fiber elongation in cotton evolution.</title>
        <authorList>
            <person name="Chen X."/>
            <person name="Liu X."/>
            <person name="Zhao B."/>
            <person name="Zheng H."/>
            <person name="Hu Y."/>
            <person name="Lu G."/>
            <person name="Yang C."/>
            <person name="Chen J."/>
            <person name="Shan C."/>
            <person name="Zhang L."/>
            <person name="Zhou Y."/>
            <person name="Wang L."/>
            <person name="Guo W."/>
            <person name="Bai Y."/>
            <person name="Ruan J."/>
            <person name="Shangguan X."/>
            <person name="Mao Y."/>
            <person name="Jiang J."/>
            <person name="Zhu Y."/>
            <person name="Lei J."/>
            <person name="Kang H."/>
            <person name="Chen S."/>
            <person name="He X."/>
            <person name="Wang R."/>
            <person name="Wang Y."/>
            <person name="Chen J."/>
            <person name="Wang L."/>
            <person name="Yu S."/>
            <person name="Wang B."/>
            <person name="Wei J."/>
            <person name="Song S."/>
            <person name="Lu X."/>
            <person name="Gao Z."/>
            <person name="Gu W."/>
            <person name="Deng X."/>
            <person name="Ma D."/>
            <person name="Wang S."/>
            <person name="Liang W."/>
            <person name="Fang L."/>
            <person name="Cai C."/>
            <person name="Zhu X."/>
            <person name="Zhou B."/>
            <person name="Zhang Y."/>
            <person name="Chen Z."/>
            <person name="Xu S."/>
            <person name="Zhu R."/>
            <person name="Wang S."/>
            <person name="Zhang T."/>
            <person name="Zhao G."/>
        </authorList>
    </citation>
    <scope>NUCLEOTIDE SEQUENCE [LARGE SCALE GENOMIC DNA]</scope>
    <source>
        <strain evidence="3">cv. Xinhai21</strain>
        <tissue evidence="2">Leaf</tissue>
    </source>
</reference>
<feature type="compositionally biased region" description="Basic and acidic residues" evidence="1">
    <location>
        <begin position="86"/>
        <end position="110"/>
    </location>
</feature>
<feature type="compositionally biased region" description="Basic and acidic residues" evidence="1">
    <location>
        <begin position="119"/>
        <end position="141"/>
    </location>
</feature>
<organism evidence="2 3">
    <name type="scientific">Gossypium barbadense</name>
    <name type="common">Sea Island cotton</name>
    <name type="synonym">Hibiscus barbadensis</name>
    <dbReference type="NCBI Taxonomy" id="3634"/>
    <lineage>
        <taxon>Eukaryota</taxon>
        <taxon>Viridiplantae</taxon>
        <taxon>Streptophyta</taxon>
        <taxon>Embryophyta</taxon>
        <taxon>Tracheophyta</taxon>
        <taxon>Spermatophyta</taxon>
        <taxon>Magnoliopsida</taxon>
        <taxon>eudicotyledons</taxon>
        <taxon>Gunneridae</taxon>
        <taxon>Pentapetalae</taxon>
        <taxon>rosids</taxon>
        <taxon>malvids</taxon>
        <taxon>Malvales</taxon>
        <taxon>Malvaceae</taxon>
        <taxon>Malvoideae</taxon>
        <taxon>Gossypium</taxon>
    </lineage>
</organism>
<dbReference type="Proteomes" id="UP000239757">
    <property type="component" value="Unassembled WGS sequence"/>
</dbReference>
<evidence type="ECO:0000313" key="3">
    <source>
        <dbReference type="Proteomes" id="UP000239757"/>
    </source>
</evidence>
<dbReference type="EMBL" id="KZ666622">
    <property type="protein sequence ID" value="PPR94118.1"/>
    <property type="molecule type" value="Genomic_DNA"/>
</dbReference>
<protein>
    <submittedName>
        <fullName evidence="2">Uncharacterized protein</fullName>
    </submittedName>
</protein>